<dbReference type="GO" id="GO:0005634">
    <property type="term" value="C:nucleus"/>
    <property type="evidence" value="ECO:0007669"/>
    <property type="project" value="UniProtKB-SubCell"/>
</dbReference>
<comment type="subcellular location">
    <subcellularLocation>
        <location evidence="1">Nucleus</location>
    </subcellularLocation>
</comment>
<dbReference type="PANTHER" id="PTHR14324:SF3">
    <property type="entry name" value="CONDENSIN-2 COMPLEX SUBUNIT H2"/>
    <property type="match status" value="1"/>
</dbReference>
<evidence type="ECO:0000256" key="5">
    <source>
        <dbReference type="ARBA" id="ARBA00023242"/>
    </source>
</evidence>
<sequence length="813" mass="93864">MTTEIFDFDGAGERYKFLLQPVKDLATNWDVDIAKTLEDYIQKVVEDDSNAVLVGSDGRRKVFNFAEAALLIHGTTNVYVKKIDYVLQIALNFFDELKEDKPQGKNKKKNANDDQDGELADDDNQEVRHEKQRPKTSFSYMRSLLERLSNKPAPLLPIVPIAFIPLSDFEKTDVPLYTRTNSKEQIGKKDDFRINSCHMFESVALLDLQHISLIEKFSETPQHQNQPQKQANNNNAQQRNDPGGFVQVLEPLLERSAEEEYEDVDHHDIEIPEVNGFADENEVITGNTELLEAEEQRTARTRLDNYHSNLFQPQNSEIINSSVELRSSCNSELRNSVRVDAIYNNELLDPLEINNEKSKPFKKKANCFTDPAKQIAARDRRIERECQQKGVANERSVKGYINTQMFRHRLKKRNVAFGQFNCFLMDQAVFSLNPLIYDEEKRRAEFQKKLAKERQAVQREERILARRASERTVMDPVFDHPDDDELHDNDATLNENNANDNQQDGVIGDYDECEDVLEEIIAEELCEEFNFDFNFAGKAAQVIDDEPIGDIPDAQANLCDVLDVDDLENSLGGIRNMYTGFDHLVSSKPRNKKALADKLAQNMRNAYDDTIIEADFNPDDLPQRPPSQMDYDEIIAFHLRKYWAASEAATSEFSERMQLWEAKMTLALDEESQHREFDTRQYGDELLDKFNGQIGTEVDFTQMLQSIPNEYDRSRYLLVTLILANMGNLEIKVVDDDNIQNGQKNGGREHLLERETSPVPNVTDHIQLKLLKLERHHQVIFYFLLNFLFFRYLRKNNVYSLDNLNKDLTGKTS</sequence>
<feature type="region of interest" description="Disordered" evidence="7">
    <location>
        <begin position="101"/>
        <end position="135"/>
    </location>
</feature>
<accession>A0A915NV51</accession>
<evidence type="ECO:0000256" key="4">
    <source>
        <dbReference type="ARBA" id="ARBA00023067"/>
    </source>
</evidence>
<evidence type="ECO:0000256" key="2">
    <source>
        <dbReference type="ARBA" id="ARBA00007844"/>
    </source>
</evidence>
<dbReference type="Pfam" id="PF16869">
    <property type="entry name" value="CNDH2_M"/>
    <property type="match status" value="1"/>
</dbReference>
<comment type="similarity">
    <text evidence="2">Belongs to the CND2 H2 (condensin-2 subunit 2) family.</text>
</comment>
<dbReference type="PANTHER" id="PTHR14324">
    <property type="entry name" value="CONDENSIN-2 COMPLEX SUBUNIT H2"/>
    <property type="match status" value="1"/>
</dbReference>
<organism evidence="11 12">
    <name type="scientific">Meloidogyne floridensis</name>
    <dbReference type="NCBI Taxonomy" id="298350"/>
    <lineage>
        <taxon>Eukaryota</taxon>
        <taxon>Metazoa</taxon>
        <taxon>Ecdysozoa</taxon>
        <taxon>Nematoda</taxon>
        <taxon>Chromadorea</taxon>
        <taxon>Rhabditida</taxon>
        <taxon>Tylenchina</taxon>
        <taxon>Tylenchomorpha</taxon>
        <taxon>Tylenchoidea</taxon>
        <taxon>Meloidogynidae</taxon>
        <taxon>Meloidogyninae</taxon>
        <taxon>Meloidogyne</taxon>
    </lineage>
</organism>
<dbReference type="InterPro" id="IPR031719">
    <property type="entry name" value="H2_M"/>
</dbReference>
<evidence type="ECO:0000256" key="6">
    <source>
        <dbReference type="ARBA" id="ARBA00030479"/>
    </source>
</evidence>
<dbReference type="InterPro" id="IPR031737">
    <property type="entry name" value="CNDH2_C"/>
</dbReference>
<evidence type="ECO:0000256" key="7">
    <source>
        <dbReference type="SAM" id="MobiDB-lite"/>
    </source>
</evidence>
<protein>
    <recommendedName>
        <fullName evidence="3">Condensin-2 complex subunit H2</fullName>
    </recommendedName>
    <alternativeName>
        <fullName evidence="6">Non-SMC condensin II complex subunit H2</fullName>
    </alternativeName>
</protein>
<evidence type="ECO:0000259" key="8">
    <source>
        <dbReference type="Pfam" id="PF06278"/>
    </source>
</evidence>
<feature type="compositionally biased region" description="Low complexity" evidence="7">
    <location>
        <begin position="222"/>
        <end position="240"/>
    </location>
</feature>
<evidence type="ECO:0000259" key="9">
    <source>
        <dbReference type="Pfam" id="PF16858"/>
    </source>
</evidence>
<dbReference type="GO" id="GO:0003682">
    <property type="term" value="F:chromatin binding"/>
    <property type="evidence" value="ECO:0007669"/>
    <property type="project" value="TreeGrafter"/>
</dbReference>
<evidence type="ECO:0000313" key="12">
    <source>
        <dbReference type="WBParaSite" id="scf7180000421955.g7957"/>
    </source>
</evidence>
<feature type="domain" description="Condensin-2 complex subunit H2 C-terminal" evidence="9">
    <location>
        <begin position="631"/>
        <end position="740"/>
    </location>
</feature>
<dbReference type="Pfam" id="PF06278">
    <property type="entry name" value="CNDH2_N"/>
    <property type="match status" value="1"/>
</dbReference>
<feature type="compositionally biased region" description="Acidic residues" evidence="7">
    <location>
        <begin position="113"/>
        <end position="124"/>
    </location>
</feature>
<reference evidence="12" key="1">
    <citation type="submission" date="2022-11" db="UniProtKB">
        <authorList>
            <consortium name="WormBaseParasite"/>
        </authorList>
    </citation>
    <scope>IDENTIFICATION</scope>
</reference>
<dbReference type="GO" id="GO:0010032">
    <property type="term" value="P:meiotic chromosome condensation"/>
    <property type="evidence" value="ECO:0007669"/>
    <property type="project" value="TreeGrafter"/>
</dbReference>
<name>A0A915NV51_9BILA</name>
<dbReference type="Pfam" id="PF16858">
    <property type="entry name" value="CNDH2_C"/>
    <property type="match status" value="1"/>
</dbReference>
<dbReference type="Proteomes" id="UP000887560">
    <property type="component" value="Unplaced"/>
</dbReference>
<dbReference type="GO" id="GO:0051306">
    <property type="term" value="P:mitotic sister chromatid separation"/>
    <property type="evidence" value="ECO:0007669"/>
    <property type="project" value="TreeGrafter"/>
</dbReference>
<keyword evidence="4" id="KW-0226">DNA condensation</keyword>
<keyword evidence="11" id="KW-1185">Reference proteome</keyword>
<feature type="domain" description="Condensin II complex subunit H2 middle" evidence="10">
    <location>
        <begin position="160"/>
        <end position="281"/>
    </location>
</feature>
<feature type="region of interest" description="Disordered" evidence="7">
    <location>
        <begin position="220"/>
        <end position="243"/>
    </location>
</feature>
<dbReference type="InterPro" id="IPR031739">
    <property type="entry name" value="Ncaph2"/>
</dbReference>
<evidence type="ECO:0000259" key="10">
    <source>
        <dbReference type="Pfam" id="PF16869"/>
    </source>
</evidence>
<dbReference type="WBParaSite" id="scf7180000421955.g7957">
    <property type="protein sequence ID" value="scf7180000421955.g7957"/>
    <property type="gene ID" value="scf7180000421955.g7957"/>
</dbReference>
<evidence type="ECO:0000256" key="1">
    <source>
        <dbReference type="ARBA" id="ARBA00004123"/>
    </source>
</evidence>
<dbReference type="AlphaFoldDB" id="A0A915NV51"/>
<evidence type="ECO:0000256" key="3">
    <source>
        <dbReference type="ARBA" id="ARBA00016903"/>
    </source>
</evidence>
<dbReference type="InterPro" id="IPR009378">
    <property type="entry name" value="H2_N"/>
</dbReference>
<proteinExistence type="inferred from homology"/>
<evidence type="ECO:0000313" key="11">
    <source>
        <dbReference type="Proteomes" id="UP000887560"/>
    </source>
</evidence>
<feature type="domain" description="Condensin II complex subunit H2 N-terminal" evidence="8">
    <location>
        <begin position="13"/>
        <end position="125"/>
    </location>
</feature>
<dbReference type="GO" id="GO:0000796">
    <property type="term" value="C:condensin complex"/>
    <property type="evidence" value="ECO:0007669"/>
    <property type="project" value="TreeGrafter"/>
</dbReference>
<keyword evidence="5" id="KW-0539">Nucleus</keyword>